<evidence type="ECO:0000313" key="3">
    <source>
        <dbReference type="Proteomes" id="UP000261811"/>
    </source>
</evidence>
<accession>A0A372JTA5</accession>
<protein>
    <submittedName>
        <fullName evidence="2">Uncharacterized protein</fullName>
    </submittedName>
</protein>
<dbReference type="EMBL" id="QURH01000037">
    <property type="protein sequence ID" value="RFU43251.1"/>
    <property type="molecule type" value="Genomic_DNA"/>
</dbReference>
<sequence>MQPGRVLATAPSRTRPEGRSEPIHQVSAVPVQAPTPSPPSSAPRKTVLSMFHTRISAAFLALATPVALGAMGTLTAAAAVDQRHHTGLQAPVAVSLGDSFISGEAGRWWGNADLIAAPFCTRGGTDRAAYRVAAVCRYDPTRVYDGTAVDRDSPTTTGCHRSDVAEIHGAGQIPLTPVNLACSGAESRHILSEPYKENKEPQARLLQDAASAQQVKLIVISIGGNDLNVSGFLRRCTELYMAKAGSCASTGEGDRMLQQLPQVAANVGKVIDRVRQVMQEAGSAPDAYKLILQSYPSPVPPGAKVRDIFPEDGGGKATKRTLAGGCPLWNADFDLMHDTLAPAIDKMLQGVAERKKVSFLSMLHALEGHALCENGTRQAGPREDASKLAEEMEWVRYGTAGMKISQGFQQESLHPNAFAQQYQGRCLADAYQDSSATHVCPPA</sequence>
<reference evidence="2 3" key="1">
    <citation type="submission" date="2018-08" db="EMBL/GenBank/DDBJ databases">
        <title>Actinomadura jelena sp. nov., a novel Actinomycete isolated from soil in Chad.</title>
        <authorList>
            <person name="Shi L."/>
        </authorList>
    </citation>
    <scope>NUCLEOTIDE SEQUENCE [LARGE SCALE GENOMIC DNA]</scope>
    <source>
        <strain evidence="2 3">NEAU-G17</strain>
    </source>
</reference>
<evidence type="ECO:0000256" key="1">
    <source>
        <dbReference type="SAM" id="MobiDB-lite"/>
    </source>
</evidence>
<gene>
    <name evidence="2" type="ORF">DZF91_02040</name>
</gene>
<dbReference type="Gene3D" id="3.40.50.1110">
    <property type="entry name" value="SGNH hydrolase"/>
    <property type="match status" value="1"/>
</dbReference>
<comment type="caution">
    <text evidence="2">The sequence shown here is derived from an EMBL/GenBank/DDBJ whole genome shotgun (WGS) entry which is preliminary data.</text>
</comment>
<organism evidence="2 3">
    <name type="scientific">Actinomadura logoneensis</name>
    <dbReference type="NCBI Taxonomy" id="2293572"/>
    <lineage>
        <taxon>Bacteria</taxon>
        <taxon>Bacillati</taxon>
        <taxon>Actinomycetota</taxon>
        <taxon>Actinomycetes</taxon>
        <taxon>Streptosporangiales</taxon>
        <taxon>Thermomonosporaceae</taxon>
        <taxon>Actinomadura</taxon>
    </lineage>
</organism>
<proteinExistence type="predicted"/>
<dbReference type="InterPro" id="IPR036514">
    <property type="entry name" value="SGNH_hydro_sf"/>
</dbReference>
<evidence type="ECO:0000313" key="2">
    <source>
        <dbReference type="EMBL" id="RFU43251.1"/>
    </source>
</evidence>
<feature type="region of interest" description="Disordered" evidence="1">
    <location>
        <begin position="1"/>
        <end position="44"/>
    </location>
</feature>
<dbReference type="SUPFAM" id="SSF52266">
    <property type="entry name" value="SGNH hydrolase"/>
    <property type="match status" value="1"/>
</dbReference>
<keyword evidence="3" id="KW-1185">Reference proteome</keyword>
<dbReference type="Proteomes" id="UP000261811">
    <property type="component" value="Unassembled WGS sequence"/>
</dbReference>
<name>A0A372JTA5_9ACTN</name>
<dbReference type="AlphaFoldDB" id="A0A372JTA5"/>